<keyword evidence="5 6" id="KW-0472">Membrane</keyword>
<comment type="caution">
    <text evidence="8">The sequence shown here is derived from an EMBL/GenBank/DDBJ whole genome shotgun (WGS) entry which is preliminary data.</text>
</comment>
<dbReference type="InterPro" id="IPR032816">
    <property type="entry name" value="VTT_dom"/>
</dbReference>
<feature type="domain" description="VTT" evidence="7">
    <location>
        <begin position="34"/>
        <end position="159"/>
    </location>
</feature>
<dbReference type="Proteomes" id="UP000320314">
    <property type="component" value="Unassembled WGS sequence"/>
</dbReference>
<dbReference type="PANTHER" id="PTHR42709:SF6">
    <property type="entry name" value="UNDECAPRENYL PHOSPHATE TRANSPORTER A"/>
    <property type="match status" value="1"/>
</dbReference>
<evidence type="ECO:0000256" key="1">
    <source>
        <dbReference type="ARBA" id="ARBA00004651"/>
    </source>
</evidence>
<dbReference type="Pfam" id="PF09335">
    <property type="entry name" value="VTT_dom"/>
    <property type="match status" value="1"/>
</dbReference>
<comment type="subcellular location">
    <subcellularLocation>
        <location evidence="1">Cell membrane</location>
        <topology evidence="1">Multi-pass membrane protein</topology>
    </subcellularLocation>
</comment>
<feature type="transmembrane region" description="Helical" evidence="6">
    <location>
        <begin position="174"/>
        <end position="196"/>
    </location>
</feature>
<evidence type="ECO:0000313" key="8">
    <source>
        <dbReference type="EMBL" id="TPW26457.1"/>
    </source>
</evidence>
<dbReference type="AlphaFoldDB" id="A0A506U3J1"/>
<dbReference type="EMBL" id="VHLH01000030">
    <property type="protein sequence ID" value="TPW26457.1"/>
    <property type="molecule type" value="Genomic_DNA"/>
</dbReference>
<accession>A0A506U3J1</accession>
<sequence>MNGIGDWLIPTIQHYGPIALFVCMTLETLGLPLPGESALIAAAAAAGASEINIVWVAIAGFAGAVLGDNIGYLIGRHIGRRVIVSYGSKIGITDERYKRAEGKIERHGFWIVIVSRFVVLLRQLNGLVAGSAGMPWPKFLLANVIGAVLWVGAWCTAAYFLGRAADRLPALLHSVKWISIVAIPIVILGVIALFYFDRRRERNGSGKIA</sequence>
<dbReference type="GO" id="GO:0005886">
    <property type="term" value="C:plasma membrane"/>
    <property type="evidence" value="ECO:0007669"/>
    <property type="project" value="UniProtKB-SubCell"/>
</dbReference>
<name>A0A506U3J1_9HYPH</name>
<evidence type="ECO:0000256" key="4">
    <source>
        <dbReference type="ARBA" id="ARBA00022989"/>
    </source>
</evidence>
<keyword evidence="9" id="KW-1185">Reference proteome</keyword>
<evidence type="ECO:0000256" key="5">
    <source>
        <dbReference type="ARBA" id="ARBA00023136"/>
    </source>
</evidence>
<evidence type="ECO:0000256" key="6">
    <source>
        <dbReference type="SAM" id="Phobius"/>
    </source>
</evidence>
<evidence type="ECO:0000256" key="3">
    <source>
        <dbReference type="ARBA" id="ARBA00022692"/>
    </source>
</evidence>
<dbReference type="RefSeq" id="WP_141167841.1">
    <property type="nucleotide sequence ID" value="NZ_VHLH01000030.1"/>
</dbReference>
<dbReference type="InterPro" id="IPR051311">
    <property type="entry name" value="DedA_domain"/>
</dbReference>
<gene>
    <name evidence="8" type="ORF">FJU11_14745</name>
</gene>
<evidence type="ECO:0000313" key="9">
    <source>
        <dbReference type="Proteomes" id="UP000320314"/>
    </source>
</evidence>
<organism evidence="8 9">
    <name type="scientific">Pararhizobium mangrovi</name>
    <dbReference type="NCBI Taxonomy" id="2590452"/>
    <lineage>
        <taxon>Bacteria</taxon>
        <taxon>Pseudomonadati</taxon>
        <taxon>Pseudomonadota</taxon>
        <taxon>Alphaproteobacteria</taxon>
        <taxon>Hyphomicrobiales</taxon>
        <taxon>Rhizobiaceae</taxon>
        <taxon>Rhizobium/Agrobacterium group</taxon>
        <taxon>Pararhizobium</taxon>
    </lineage>
</organism>
<evidence type="ECO:0000256" key="2">
    <source>
        <dbReference type="ARBA" id="ARBA00022475"/>
    </source>
</evidence>
<dbReference type="PANTHER" id="PTHR42709">
    <property type="entry name" value="ALKALINE PHOSPHATASE LIKE PROTEIN"/>
    <property type="match status" value="1"/>
</dbReference>
<protein>
    <submittedName>
        <fullName evidence="8">DedA family protein</fullName>
    </submittedName>
</protein>
<feature type="transmembrane region" description="Helical" evidence="6">
    <location>
        <begin position="140"/>
        <end position="162"/>
    </location>
</feature>
<keyword evidence="2" id="KW-1003">Cell membrane</keyword>
<evidence type="ECO:0000259" key="7">
    <source>
        <dbReference type="Pfam" id="PF09335"/>
    </source>
</evidence>
<keyword evidence="4 6" id="KW-1133">Transmembrane helix</keyword>
<feature type="transmembrane region" description="Helical" evidence="6">
    <location>
        <begin position="53"/>
        <end position="74"/>
    </location>
</feature>
<dbReference type="OrthoDB" id="9813426at2"/>
<keyword evidence="3 6" id="KW-0812">Transmembrane</keyword>
<proteinExistence type="predicted"/>
<reference evidence="8 9" key="1">
    <citation type="submission" date="2019-06" db="EMBL/GenBank/DDBJ databases">
        <authorList>
            <person name="Li M."/>
        </authorList>
    </citation>
    <scope>NUCLEOTIDE SEQUENCE [LARGE SCALE GENOMIC DNA]</scope>
    <source>
        <strain evidence="8 9">BGMRC6574</strain>
    </source>
</reference>